<evidence type="ECO:0000259" key="1">
    <source>
        <dbReference type="Pfam" id="PF01738"/>
    </source>
</evidence>
<keyword evidence="3" id="KW-1185">Reference proteome</keyword>
<dbReference type="PANTHER" id="PTHR46623">
    <property type="entry name" value="CARBOXYMETHYLENEBUTENOLIDASE-RELATED"/>
    <property type="match status" value="1"/>
</dbReference>
<dbReference type="PANTHER" id="PTHR46623:SF10">
    <property type="entry name" value="CARBOXYMETHYLENEBUTENOLIDASE HOMOLOG"/>
    <property type="match status" value="1"/>
</dbReference>
<organism evidence="2 3">
    <name type="scientific">Qipengyuania aurantiaca</name>
    <dbReference type="NCBI Taxonomy" id="2867233"/>
    <lineage>
        <taxon>Bacteria</taxon>
        <taxon>Pseudomonadati</taxon>
        <taxon>Pseudomonadota</taxon>
        <taxon>Alphaproteobacteria</taxon>
        <taxon>Sphingomonadales</taxon>
        <taxon>Erythrobacteraceae</taxon>
        <taxon>Qipengyuania</taxon>
    </lineage>
</organism>
<protein>
    <submittedName>
        <fullName evidence="2">Dienelactone hydrolase family protein</fullName>
    </submittedName>
</protein>
<gene>
    <name evidence="2" type="ORF">K3148_07065</name>
</gene>
<accession>A0ABX8ZIS6</accession>
<proteinExistence type="predicted"/>
<dbReference type="InterPro" id="IPR051049">
    <property type="entry name" value="Dienelactone_hydrolase-like"/>
</dbReference>
<evidence type="ECO:0000313" key="3">
    <source>
        <dbReference type="Proteomes" id="UP000824281"/>
    </source>
</evidence>
<dbReference type="Gene3D" id="3.40.50.1820">
    <property type="entry name" value="alpha/beta hydrolase"/>
    <property type="match status" value="1"/>
</dbReference>
<sequence length="288" mass="30660">MCNQEQLARWANGELSRRAFGASALAGTVAACAPNQATADASASAAASMSAVNFVTGAGTLDGEFYTAGDGPKPGVIFWPDIAGIRPAKRQMAQRLAEAGYAVLLANPYYRDVSGQQFEDFATFAASGGFQTVRPWRSKFDAETIALDNKAAADWLMEQAEVDSDRGIGVQGYCMTGSFAVIAPSADDHIHAGASFHGGGLVTEKEKSPHRLLREDAHYLIAISQDDDAEAPDDKAALRNASEAAGTTAEIDVYPADHGFCVLDSPSYDREQAERAWTRLLALYKDAL</sequence>
<reference evidence="2 3" key="1">
    <citation type="submission" date="2021-08" db="EMBL/GenBank/DDBJ databases">
        <title>Comparative Genomics Analysis of the Genus Qipengyuania Reveals Extensive Genetic Diversity and Metabolic Versatility, Including the Description of Fifteen Novel Species.</title>
        <authorList>
            <person name="Liu Y."/>
        </authorList>
    </citation>
    <scope>NUCLEOTIDE SEQUENCE [LARGE SCALE GENOMIC DNA]</scope>
    <source>
        <strain evidence="2 3">1NDH13</strain>
    </source>
</reference>
<dbReference type="InterPro" id="IPR002925">
    <property type="entry name" value="Dienelactn_hydro"/>
</dbReference>
<dbReference type="GO" id="GO:0016787">
    <property type="term" value="F:hydrolase activity"/>
    <property type="evidence" value="ECO:0007669"/>
    <property type="project" value="UniProtKB-KW"/>
</dbReference>
<dbReference type="Proteomes" id="UP000824281">
    <property type="component" value="Chromosome"/>
</dbReference>
<dbReference type="InterPro" id="IPR029058">
    <property type="entry name" value="AB_hydrolase_fold"/>
</dbReference>
<dbReference type="EMBL" id="CP081295">
    <property type="protein sequence ID" value="QZD88636.1"/>
    <property type="molecule type" value="Genomic_DNA"/>
</dbReference>
<dbReference type="RefSeq" id="WP_221424167.1">
    <property type="nucleotide sequence ID" value="NZ_CP081295.1"/>
</dbReference>
<dbReference type="Pfam" id="PF01738">
    <property type="entry name" value="DLH"/>
    <property type="match status" value="1"/>
</dbReference>
<keyword evidence="2" id="KW-0378">Hydrolase</keyword>
<dbReference type="SUPFAM" id="SSF53474">
    <property type="entry name" value="alpha/beta-Hydrolases"/>
    <property type="match status" value="1"/>
</dbReference>
<name>A0ABX8ZIS6_9SPHN</name>
<evidence type="ECO:0000313" key="2">
    <source>
        <dbReference type="EMBL" id="QZD88636.1"/>
    </source>
</evidence>
<feature type="domain" description="Dienelactone hydrolase" evidence="1">
    <location>
        <begin position="69"/>
        <end position="286"/>
    </location>
</feature>